<dbReference type="GO" id="GO:0005829">
    <property type="term" value="C:cytosol"/>
    <property type="evidence" value="ECO:0007669"/>
    <property type="project" value="TreeGrafter"/>
</dbReference>
<name>E6QKR2_9ZZZZ</name>
<organism evidence="3">
    <name type="scientific">mine drainage metagenome</name>
    <dbReference type="NCBI Taxonomy" id="410659"/>
    <lineage>
        <taxon>unclassified sequences</taxon>
        <taxon>metagenomes</taxon>
        <taxon>ecological metagenomes</taxon>
    </lineage>
</organism>
<gene>
    <name evidence="3" type="ORF">CARN6_1230</name>
</gene>
<protein>
    <submittedName>
        <fullName evidence="3">Putative glycose-acyl transferase</fullName>
    </submittedName>
</protein>
<evidence type="ECO:0000256" key="2">
    <source>
        <dbReference type="ARBA" id="ARBA00022679"/>
    </source>
</evidence>
<dbReference type="GO" id="GO:0008374">
    <property type="term" value="F:O-acyltransferase activity"/>
    <property type="evidence" value="ECO:0007669"/>
    <property type="project" value="TreeGrafter"/>
</dbReference>
<dbReference type="PANTHER" id="PTHR23416:SF23">
    <property type="entry name" value="ACETYLTRANSFERASE C18B11.09C-RELATED"/>
    <property type="match status" value="1"/>
</dbReference>
<dbReference type="InterPro" id="IPR001451">
    <property type="entry name" value="Hexapep"/>
</dbReference>
<dbReference type="InterPro" id="IPR051159">
    <property type="entry name" value="Hexapeptide_acetyltransf"/>
</dbReference>
<dbReference type="SUPFAM" id="SSF51161">
    <property type="entry name" value="Trimeric LpxA-like enzymes"/>
    <property type="match status" value="1"/>
</dbReference>
<dbReference type="Pfam" id="PF00132">
    <property type="entry name" value="Hexapep"/>
    <property type="match status" value="1"/>
</dbReference>
<accession>E6QKR2</accession>
<proteinExistence type="inferred from homology"/>
<keyword evidence="2 3" id="KW-0808">Transferase</keyword>
<comment type="similarity">
    <text evidence="1">Belongs to the transferase hexapeptide repeat family.</text>
</comment>
<comment type="caution">
    <text evidence="3">The sequence shown here is derived from an EMBL/GenBank/DDBJ whole genome shotgun (WGS) entry which is preliminary data.</text>
</comment>
<evidence type="ECO:0000256" key="1">
    <source>
        <dbReference type="ARBA" id="ARBA00007274"/>
    </source>
</evidence>
<dbReference type="AlphaFoldDB" id="E6QKR2"/>
<sequence length="123" mass="13336">MMPWNLTMGECSALGVQTEVYNFSPITIGRHVVISQYNYLCTATHDYTDPFFPLTSKPIRICSQSWVAAGCLIAPGVTVGEGAVIGARSVVTRSMPPWTVCAGSPCKPLKERVVKPVPPQKQP</sequence>
<reference evidence="3" key="1">
    <citation type="submission" date="2009-10" db="EMBL/GenBank/DDBJ databases">
        <title>Diversity of trophic interactions inside an arsenic-rich microbial ecosystem.</title>
        <authorList>
            <person name="Bertin P.N."/>
            <person name="Heinrich-Salmeron A."/>
            <person name="Pelletier E."/>
            <person name="Goulhen-Chollet F."/>
            <person name="Arsene-Ploetze F."/>
            <person name="Gallien S."/>
            <person name="Calteau A."/>
            <person name="Vallenet D."/>
            <person name="Casiot C."/>
            <person name="Chane-Woon-Ming B."/>
            <person name="Giloteaux L."/>
            <person name="Barakat M."/>
            <person name="Bonnefoy V."/>
            <person name="Bruneel O."/>
            <person name="Chandler M."/>
            <person name="Cleiss J."/>
            <person name="Duran R."/>
            <person name="Elbaz-Poulichet F."/>
            <person name="Fonknechten N."/>
            <person name="Lauga B."/>
            <person name="Mornico D."/>
            <person name="Ortet P."/>
            <person name="Schaeffer C."/>
            <person name="Siguier P."/>
            <person name="Alexander Thil Smith A."/>
            <person name="Van Dorsselaer A."/>
            <person name="Weissenbach J."/>
            <person name="Medigue C."/>
            <person name="Le Paslier D."/>
        </authorList>
    </citation>
    <scope>NUCLEOTIDE SEQUENCE</scope>
</reference>
<dbReference type="EMBL" id="CABQ01000148">
    <property type="protein sequence ID" value="CBI07832.1"/>
    <property type="molecule type" value="Genomic_DNA"/>
</dbReference>
<evidence type="ECO:0000313" key="3">
    <source>
        <dbReference type="EMBL" id="CBI07832.1"/>
    </source>
</evidence>
<dbReference type="Gene3D" id="2.160.10.10">
    <property type="entry name" value="Hexapeptide repeat proteins"/>
    <property type="match status" value="1"/>
</dbReference>
<dbReference type="InterPro" id="IPR011004">
    <property type="entry name" value="Trimer_LpxA-like_sf"/>
</dbReference>
<dbReference type="CDD" id="cd05825">
    <property type="entry name" value="LbH_wcaF_like"/>
    <property type="match status" value="1"/>
</dbReference>
<dbReference type="PANTHER" id="PTHR23416">
    <property type="entry name" value="SIALIC ACID SYNTHASE-RELATED"/>
    <property type="match status" value="1"/>
</dbReference>